<dbReference type="Gene3D" id="3.30.460.20">
    <property type="entry name" value="CorA soluble domain-like"/>
    <property type="match status" value="1"/>
</dbReference>
<dbReference type="Gene3D" id="1.20.58.340">
    <property type="entry name" value="Magnesium transport protein CorA, transmembrane region"/>
    <property type="match status" value="2"/>
</dbReference>
<dbReference type="EMBL" id="QSHO01000003">
    <property type="protein sequence ID" value="RHC19015.1"/>
    <property type="molecule type" value="Genomic_DNA"/>
</dbReference>
<comment type="subcellular location">
    <subcellularLocation>
        <location evidence="1">Membrane</location>
        <topology evidence="1">Multi-pass membrane protein</topology>
    </subcellularLocation>
</comment>
<reference evidence="8 18" key="3">
    <citation type="submission" date="2019-10" db="EMBL/GenBank/DDBJ databases">
        <title>Roseburia spp. ameliorate alcoholic fatty liver via restoration of gut barrier function.</title>
        <authorList>
            <person name="Seo B."/>
            <person name="Ko G."/>
        </authorList>
    </citation>
    <scope>NUCLEOTIDE SEQUENCE [LARGE SCALE GENOMIC DNA]</scope>
    <source>
        <strain evidence="8 18">SNUG30017</strain>
    </source>
</reference>
<dbReference type="InterPro" id="IPR002523">
    <property type="entry name" value="MgTranspt_CorA/ZnTranspt_ZntB"/>
</dbReference>
<dbReference type="AlphaFoldDB" id="A0A1Q6S996"/>
<organism evidence="11 15">
    <name type="scientific">Roseburia intestinalis</name>
    <dbReference type="NCBI Taxonomy" id="166486"/>
    <lineage>
        <taxon>Bacteria</taxon>
        <taxon>Bacillati</taxon>
        <taxon>Bacillota</taxon>
        <taxon>Clostridia</taxon>
        <taxon>Lachnospirales</taxon>
        <taxon>Lachnospiraceae</taxon>
        <taxon>Roseburia</taxon>
    </lineage>
</organism>
<dbReference type="Proteomes" id="UP000283586">
    <property type="component" value="Unassembled WGS sequence"/>
</dbReference>
<evidence type="ECO:0000313" key="11">
    <source>
        <dbReference type="EMBL" id="RHG28151.1"/>
    </source>
</evidence>
<gene>
    <name evidence="11" type="ORF">DW264_09450</name>
    <name evidence="10" type="ORF">DW856_03725</name>
    <name evidence="9" type="ORF">DW927_03315</name>
    <name evidence="12" type="ORF">DWZ31_15560</name>
    <name evidence="8" type="ORF">GCK47_04420</name>
    <name evidence="7" type="ORF">GMD50_11435</name>
</gene>
<dbReference type="InterPro" id="IPR045861">
    <property type="entry name" value="CorA_cytoplasmic_dom"/>
</dbReference>
<accession>A0A1Q6S996</accession>
<keyword evidence="3 6" id="KW-0812">Transmembrane</keyword>
<evidence type="ECO:0000256" key="5">
    <source>
        <dbReference type="ARBA" id="ARBA00023136"/>
    </source>
</evidence>
<dbReference type="EMBL" id="QSFP01000003">
    <property type="protein sequence ID" value="RHA69045.1"/>
    <property type="molecule type" value="Genomic_DNA"/>
</dbReference>
<evidence type="ECO:0000256" key="2">
    <source>
        <dbReference type="ARBA" id="ARBA00009765"/>
    </source>
</evidence>
<evidence type="ECO:0000256" key="4">
    <source>
        <dbReference type="ARBA" id="ARBA00022989"/>
    </source>
</evidence>
<evidence type="ECO:0000256" key="1">
    <source>
        <dbReference type="ARBA" id="ARBA00004141"/>
    </source>
</evidence>
<dbReference type="SUPFAM" id="SSF143865">
    <property type="entry name" value="CorA soluble domain-like"/>
    <property type="match status" value="1"/>
</dbReference>
<dbReference type="Proteomes" id="UP000284465">
    <property type="component" value="Unassembled WGS sequence"/>
</dbReference>
<evidence type="ECO:0000313" key="13">
    <source>
        <dbReference type="Proteomes" id="UP000283513"/>
    </source>
</evidence>
<feature type="transmembrane region" description="Helical" evidence="6">
    <location>
        <begin position="264"/>
        <end position="284"/>
    </location>
</feature>
<dbReference type="Proteomes" id="UP000284051">
    <property type="component" value="Unassembled WGS sequence"/>
</dbReference>
<evidence type="ECO:0000256" key="3">
    <source>
        <dbReference type="ARBA" id="ARBA00022692"/>
    </source>
</evidence>
<dbReference type="Proteomes" id="UP000478483">
    <property type="component" value="Unassembled WGS sequence"/>
</dbReference>
<dbReference type="InterPro" id="IPR045863">
    <property type="entry name" value="CorA_TM1_TM2"/>
</dbReference>
<dbReference type="EMBL" id="WNAJ01000013">
    <property type="protein sequence ID" value="MTR85652.1"/>
    <property type="molecule type" value="Genomic_DNA"/>
</dbReference>
<dbReference type="GO" id="GO:0046873">
    <property type="term" value="F:metal ion transmembrane transporter activity"/>
    <property type="evidence" value="ECO:0007669"/>
    <property type="project" value="InterPro"/>
</dbReference>
<dbReference type="CDD" id="cd12827">
    <property type="entry name" value="EcCorA_ZntB-like_u2"/>
    <property type="match status" value="1"/>
</dbReference>
<evidence type="ECO:0000313" key="10">
    <source>
        <dbReference type="EMBL" id="RHC19015.1"/>
    </source>
</evidence>
<evidence type="ECO:0000313" key="14">
    <source>
        <dbReference type="Proteomes" id="UP000283586"/>
    </source>
</evidence>
<sequence>MAVSREIEENAMIRYFKTDNQRIQEEEKIGDGVWVQMLQPTHQECAEIAEVLNVDIEDIQAALDEEESSRIELQDGYTLILVDIPTVEIRHEKQSYTTIPLGIILTQDVIVTVCTDDTPVLQNFVNNRVKEFSTKKKMRFVYQILFRTATNYQMNLRVIDKKRTEIEERIGKNTEDIDLIDLHELESTLVYFATSLRANGVVLDRLTRYKRLEQYPEDKELLGDVIVENRQAIEMTSIYRDIINGTRELMSSVIDNRLNNVMKYLTSITIVMAIPTVISGIYGMNVNEKWMPFANTPHGFLIICVLTLLICIVTMLVLRKKKML</sequence>
<evidence type="ECO:0000313" key="17">
    <source>
        <dbReference type="Proteomes" id="UP000478483"/>
    </source>
</evidence>
<evidence type="ECO:0000256" key="6">
    <source>
        <dbReference type="SAM" id="Phobius"/>
    </source>
</evidence>
<evidence type="ECO:0000313" key="18">
    <source>
        <dbReference type="Proteomes" id="UP000479531"/>
    </source>
</evidence>
<keyword evidence="4 6" id="KW-1133">Transmembrane helix</keyword>
<evidence type="ECO:0000313" key="8">
    <source>
        <dbReference type="EMBL" id="MVQ44979.1"/>
    </source>
</evidence>
<evidence type="ECO:0000313" key="12">
    <source>
        <dbReference type="EMBL" id="RHN05010.1"/>
    </source>
</evidence>
<evidence type="ECO:0000313" key="9">
    <source>
        <dbReference type="EMBL" id="RHA69045.1"/>
    </source>
</evidence>
<dbReference type="PANTHER" id="PTHR47891:SF2">
    <property type="entry name" value="MAGNESIUM AND COBALT TRANSPORTER"/>
    <property type="match status" value="1"/>
</dbReference>
<feature type="transmembrane region" description="Helical" evidence="6">
    <location>
        <begin position="296"/>
        <end position="318"/>
    </location>
</feature>
<dbReference type="EMBL" id="QRID01000008">
    <property type="protein sequence ID" value="RHG28151.1"/>
    <property type="molecule type" value="Genomic_DNA"/>
</dbReference>
<protein>
    <submittedName>
        <fullName evidence="11">Magnesium transporter CorA family protein</fullName>
    </submittedName>
</protein>
<evidence type="ECO:0000313" key="7">
    <source>
        <dbReference type="EMBL" id="MTR85652.1"/>
    </source>
</evidence>
<keyword evidence="5 6" id="KW-0472">Membrane</keyword>
<dbReference type="Pfam" id="PF01544">
    <property type="entry name" value="CorA"/>
    <property type="match status" value="1"/>
</dbReference>
<dbReference type="OrthoDB" id="9803416at2"/>
<dbReference type="Proteomes" id="UP000479531">
    <property type="component" value="Unassembled WGS sequence"/>
</dbReference>
<dbReference type="Proteomes" id="UP000283513">
    <property type="component" value="Unassembled WGS sequence"/>
</dbReference>
<dbReference type="SUPFAM" id="SSF144083">
    <property type="entry name" value="Magnesium transport protein CorA, transmembrane region"/>
    <property type="match status" value="1"/>
</dbReference>
<dbReference type="InterPro" id="IPR047199">
    <property type="entry name" value="CorA-like"/>
</dbReference>
<dbReference type="GO" id="GO:0016020">
    <property type="term" value="C:membrane"/>
    <property type="evidence" value="ECO:0007669"/>
    <property type="project" value="UniProtKB-SubCell"/>
</dbReference>
<evidence type="ECO:0000313" key="16">
    <source>
        <dbReference type="Proteomes" id="UP000284465"/>
    </source>
</evidence>
<proteinExistence type="inferred from homology"/>
<comment type="similarity">
    <text evidence="2">Belongs to the CorA metal ion transporter (MIT) (TC 1.A.35) family.</text>
</comment>
<evidence type="ECO:0000313" key="15">
    <source>
        <dbReference type="Proteomes" id="UP000284051"/>
    </source>
</evidence>
<reference evidence="7 17" key="2">
    <citation type="journal article" date="2019" name="Nat. Med.">
        <title>A library of human gut bacterial isolates paired with longitudinal multiomics data enables mechanistic microbiome research.</title>
        <authorList>
            <person name="Poyet M."/>
            <person name="Groussin M."/>
            <person name="Gibbons S.M."/>
            <person name="Avila-Pacheco J."/>
            <person name="Jiang X."/>
            <person name="Kearney S.M."/>
            <person name="Perrotta A.R."/>
            <person name="Berdy B."/>
            <person name="Zhao S."/>
            <person name="Lieberman T.D."/>
            <person name="Swanson P.K."/>
            <person name="Smith M."/>
            <person name="Roesemann S."/>
            <person name="Alexander J.E."/>
            <person name="Rich S.A."/>
            <person name="Livny J."/>
            <person name="Vlamakis H."/>
            <person name="Clish C."/>
            <person name="Bullock K."/>
            <person name="Deik A."/>
            <person name="Scott J."/>
            <person name="Pierce K.A."/>
            <person name="Xavier R.J."/>
            <person name="Alm E.J."/>
        </authorList>
    </citation>
    <scope>NUCLEOTIDE SEQUENCE [LARGE SCALE GENOMIC DNA]</scope>
    <source>
        <strain evidence="7 17">BIOML-A1</strain>
    </source>
</reference>
<dbReference type="EMBL" id="WGGT01000003">
    <property type="protein sequence ID" value="MVQ44979.1"/>
    <property type="molecule type" value="Genomic_DNA"/>
</dbReference>
<dbReference type="PANTHER" id="PTHR47891">
    <property type="entry name" value="TRANSPORTER-RELATED"/>
    <property type="match status" value="1"/>
</dbReference>
<dbReference type="EMBL" id="QRQN01000022">
    <property type="protein sequence ID" value="RHN05010.1"/>
    <property type="molecule type" value="Genomic_DNA"/>
</dbReference>
<reference evidence="13 14" key="1">
    <citation type="submission" date="2018-08" db="EMBL/GenBank/DDBJ databases">
        <title>A genome reference for cultivated species of the human gut microbiota.</title>
        <authorList>
            <person name="Zou Y."/>
            <person name="Xue W."/>
            <person name="Luo G."/>
        </authorList>
    </citation>
    <scope>NUCLEOTIDE SEQUENCE [LARGE SCALE GENOMIC DNA]</scope>
    <source>
        <strain evidence="12 14">AF31-21AC</strain>
        <strain evidence="11 15">AM22-21LB</strain>
        <strain evidence="10 13">AM37-1AC</strain>
        <strain evidence="9 16">AM43-11</strain>
    </source>
</reference>
<name>A0A1Q6S996_9FIRM</name>
<comment type="caution">
    <text evidence="11">The sequence shown here is derived from an EMBL/GenBank/DDBJ whole genome shotgun (WGS) entry which is preliminary data.</text>
</comment>